<dbReference type="SUPFAM" id="SSF50044">
    <property type="entry name" value="SH3-domain"/>
    <property type="match status" value="1"/>
</dbReference>
<evidence type="ECO:0000313" key="5">
    <source>
        <dbReference type="Proteomes" id="UP000694871"/>
    </source>
</evidence>
<accession>A0ABM1LD36</accession>
<evidence type="ECO:0000256" key="2">
    <source>
        <dbReference type="PROSITE-ProRule" id="PRU00192"/>
    </source>
</evidence>
<dbReference type="Proteomes" id="UP000694871">
    <property type="component" value="Unplaced"/>
</dbReference>
<dbReference type="PANTHER" id="PTHR10829">
    <property type="entry name" value="CORTACTIN AND DREBRIN"/>
    <property type="match status" value="1"/>
</dbReference>
<evidence type="ECO:0000256" key="1">
    <source>
        <dbReference type="ARBA" id="ARBA00022443"/>
    </source>
</evidence>
<name>A0ABM1LD36_GEKJA</name>
<feature type="compositionally biased region" description="Acidic residues" evidence="3">
    <location>
        <begin position="162"/>
        <end position="177"/>
    </location>
</feature>
<protein>
    <submittedName>
        <fullName evidence="6">Hematopoietic lineage cell-specific protein-like</fullName>
    </submittedName>
</protein>
<dbReference type="PRINTS" id="PR00499">
    <property type="entry name" value="P67PHOX"/>
</dbReference>
<proteinExistence type="predicted"/>
<dbReference type="PRINTS" id="PR00452">
    <property type="entry name" value="SH3DOMAIN"/>
</dbReference>
<keyword evidence="5" id="KW-1185">Reference proteome</keyword>
<feature type="compositionally biased region" description="Basic and acidic residues" evidence="3">
    <location>
        <begin position="1"/>
        <end position="30"/>
    </location>
</feature>
<evidence type="ECO:0000256" key="3">
    <source>
        <dbReference type="SAM" id="MobiDB-lite"/>
    </source>
</evidence>
<gene>
    <name evidence="6" type="primary">LOC107124886</name>
</gene>
<dbReference type="InterPro" id="IPR036028">
    <property type="entry name" value="SH3-like_dom_sf"/>
</dbReference>
<keyword evidence="1 2" id="KW-0728">SH3 domain</keyword>
<feature type="domain" description="SH3" evidence="4">
    <location>
        <begin position="202"/>
        <end position="260"/>
    </location>
</feature>
<evidence type="ECO:0000259" key="4">
    <source>
        <dbReference type="PROSITE" id="PS50002"/>
    </source>
</evidence>
<dbReference type="GeneID" id="107124886"/>
<dbReference type="InterPro" id="IPR001452">
    <property type="entry name" value="SH3_domain"/>
</dbReference>
<organism evidence="5 6">
    <name type="scientific">Gekko japonicus</name>
    <name type="common">Schlegel's Japanese gecko</name>
    <dbReference type="NCBI Taxonomy" id="146911"/>
    <lineage>
        <taxon>Eukaryota</taxon>
        <taxon>Metazoa</taxon>
        <taxon>Chordata</taxon>
        <taxon>Craniata</taxon>
        <taxon>Vertebrata</taxon>
        <taxon>Euteleostomi</taxon>
        <taxon>Lepidosauria</taxon>
        <taxon>Squamata</taxon>
        <taxon>Bifurcata</taxon>
        <taxon>Gekkota</taxon>
        <taxon>Gekkonidae</taxon>
        <taxon>Gekkoninae</taxon>
        <taxon>Gekko</taxon>
    </lineage>
</organism>
<evidence type="ECO:0000313" key="6">
    <source>
        <dbReference type="RefSeq" id="XP_015283873.1"/>
    </source>
</evidence>
<dbReference type="SMART" id="SM00326">
    <property type="entry name" value="SH3"/>
    <property type="match status" value="1"/>
</dbReference>
<sequence>MAKSADEENQKRVEEERMRRQAREQREKQVAQEQQKVTQKSQEPDYKPPGQEPSLVPTKVCQEASLPPVPAAHQGAAEEEEEKPPALPPRHLDLEEGAQDLPKAPPTQTLLDAETADGGNDYEDIAVAPSRWEEPPDLKEEEEEGGEGDYEEMPGPLGEAEPVYDDSADAGQDYEEIPDWKTGSRGAVPPGGSEGPVYEVGDPGLSAVALYDYQGDGDDEISFDPGDTITHIEQVDEGWWRGRCHGAVGLFPANYVDLLK</sequence>
<dbReference type="PROSITE" id="PS50002">
    <property type="entry name" value="SH3"/>
    <property type="match status" value="1"/>
</dbReference>
<dbReference type="Pfam" id="PF14604">
    <property type="entry name" value="SH3_9"/>
    <property type="match status" value="1"/>
</dbReference>
<dbReference type="Gene3D" id="2.30.30.40">
    <property type="entry name" value="SH3 Domains"/>
    <property type="match status" value="1"/>
</dbReference>
<reference evidence="6" key="1">
    <citation type="submission" date="2025-08" db="UniProtKB">
        <authorList>
            <consortium name="RefSeq"/>
        </authorList>
    </citation>
    <scope>IDENTIFICATION</scope>
</reference>
<dbReference type="RefSeq" id="XP_015283873.1">
    <property type="nucleotide sequence ID" value="XM_015428387.1"/>
</dbReference>
<feature type="compositionally biased region" description="Acidic residues" evidence="3">
    <location>
        <begin position="139"/>
        <end position="152"/>
    </location>
</feature>
<dbReference type="PANTHER" id="PTHR10829:SF23">
    <property type="entry name" value="CORTACTIN, ISOFORM A"/>
    <property type="match status" value="1"/>
</dbReference>
<feature type="region of interest" description="Disordered" evidence="3">
    <location>
        <begin position="1"/>
        <end position="200"/>
    </location>
</feature>